<dbReference type="RefSeq" id="WP_092048470.1">
    <property type="nucleotide sequence ID" value="NZ_FOQD01000004.1"/>
</dbReference>
<dbReference type="STRING" id="1576369.SAMN05421753_104103"/>
<dbReference type="Proteomes" id="UP000199518">
    <property type="component" value="Unassembled WGS sequence"/>
</dbReference>
<reference evidence="2" key="1">
    <citation type="submission" date="2016-10" db="EMBL/GenBank/DDBJ databases">
        <authorList>
            <person name="Varghese N."/>
            <person name="Submissions S."/>
        </authorList>
    </citation>
    <scope>NUCLEOTIDE SEQUENCE [LARGE SCALE GENOMIC DNA]</scope>
    <source>
        <strain evidence="2">DSM 26348</strain>
    </source>
</reference>
<accession>A0A1I3E6Q9</accession>
<name>A0A1I3E6Q9_9PLAN</name>
<protein>
    <submittedName>
        <fullName evidence="1">Uncharacterized protein</fullName>
    </submittedName>
</protein>
<evidence type="ECO:0000313" key="1">
    <source>
        <dbReference type="EMBL" id="SFH94672.1"/>
    </source>
</evidence>
<proteinExistence type="predicted"/>
<gene>
    <name evidence="1" type="ORF">SAMN05421753_104103</name>
</gene>
<dbReference type="EMBL" id="FOQD01000004">
    <property type="protein sequence ID" value="SFH94672.1"/>
    <property type="molecule type" value="Genomic_DNA"/>
</dbReference>
<organism evidence="1 2">
    <name type="scientific">Planctomicrobium piriforme</name>
    <dbReference type="NCBI Taxonomy" id="1576369"/>
    <lineage>
        <taxon>Bacteria</taxon>
        <taxon>Pseudomonadati</taxon>
        <taxon>Planctomycetota</taxon>
        <taxon>Planctomycetia</taxon>
        <taxon>Planctomycetales</taxon>
        <taxon>Planctomycetaceae</taxon>
        <taxon>Planctomicrobium</taxon>
    </lineage>
</organism>
<sequence>MALRTYVGFVAHFPVDISRDDEPPGKELANFVATLLKGAGIRAHGPDEPEGWAWNIFAGIDGITVDTLVGLVDDLDATPPRQWLITNDSDLSIWNRLFGSRDARLEHENALRRYCEILHAAFTADPRFSHIRWYDKKTFDKPDDEPGASP</sequence>
<keyword evidence="2" id="KW-1185">Reference proteome</keyword>
<evidence type="ECO:0000313" key="2">
    <source>
        <dbReference type="Proteomes" id="UP000199518"/>
    </source>
</evidence>
<dbReference type="AlphaFoldDB" id="A0A1I3E6Q9"/>